<dbReference type="PROSITE" id="PS51725">
    <property type="entry name" value="ABM"/>
    <property type="match status" value="1"/>
</dbReference>
<protein>
    <submittedName>
        <fullName evidence="2">Carboxymuconolactone decarboxylase</fullName>
    </submittedName>
</protein>
<evidence type="ECO:0000313" key="2">
    <source>
        <dbReference type="EMBL" id="MBM5571130.1"/>
    </source>
</evidence>
<sequence>MFTSGYYITAELRVKNSSQIQTAKHALMMLCEKTLTEPGCSIFTLHHDPATPTRFLLWERFDDETAFKNHFDMPHTQDYFSQNLTELVQFFQTNID</sequence>
<dbReference type="PANTHER" id="PTHR33336:SF15">
    <property type="entry name" value="ABM DOMAIN-CONTAINING PROTEIN"/>
    <property type="match status" value="1"/>
</dbReference>
<dbReference type="InterPro" id="IPR007138">
    <property type="entry name" value="ABM_dom"/>
</dbReference>
<proteinExistence type="predicted"/>
<reference evidence="2 3" key="1">
    <citation type="submission" date="2019-11" db="EMBL/GenBank/DDBJ databases">
        <title>Novel Deefgea species.</title>
        <authorList>
            <person name="Han J.-H."/>
        </authorList>
    </citation>
    <scope>NUCLEOTIDE SEQUENCE [LARGE SCALE GENOMIC DNA]</scope>
    <source>
        <strain evidence="2 3">LMG 24817</strain>
    </source>
</reference>
<gene>
    <name evidence="2" type="ORF">GM173_05985</name>
</gene>
<dbReference type="SUPFAM" id="SSF54909">
    <property type="entry name" value="Dimeric alpha+beta barrel"/>
    <property type="match status" value="1"/>
</dbReference>
<dbReference type="EMBL" id="WOFE01000002">
    <property type="protein sequence ID" value="MBM5571130.1"/>
    <property type="molecule type" value="Genomic_DNA"/>
</dbReference>
<comment type="caution">
    <text evidence="2">The sequence shown here is derived from an EMBL/GenBank/DDBJ whole genome shotgun (WGS) entry which is preliminary data.</text>
</comment>
<name>A0ABS2CAG7_9NEIS</name>
<evidence type="ECO:0000313" key="3">
    <source>
        <dbReference type="Proteomes" id="UP001195660"/>
    </source>
</evidence>
<feature type="domain" description="ABM" evidence="1">
    <location>
        <begin position="6"/>
        <end position="96"/>
    </location>
</feature>
<dbReference type="PANTHER" id="PTHR33336">
    <property type="entry name" value="QUINOL MONOOXYGENASE YGIN-RELATED"/>
    <property type="match status" value="1"/>
</dbReference>
<dbReference type="Proteomes" id="UP001195660">
    <property type="component" value="Unassembled WGS sequence"/>
</dbReference>
<organism evidence="2 3">
    <name type="scientific">Deefgea chitinilytica</name>
    <dbReference type="NCBI Taxonomy" id="570276"/>
    <lineage>
        <taxon>Bacteria</taxon>
        <taxon>Pseudomonadati</taxon>
        <taxon>Pseudomonadota</taxon>
        <taxon>Betaproteobacteria</taxon>
        <taxon>Neisseriales</taxon>
        <taxon>Chitinibacteraceae</taxon>
        <taxon>Deefgea</taxon>
    </lineage>
</organism>
<dbReference type="Pfam" id="PF03992">
    <property type="entry name" value="ABM"/>
    <property type="match status" value="1"/>
</dbReference>
<dbReference type="InterPro" id="IPR050744">
    <property type="entry name" value="AI-2_Isomerase_LsrG"/>
</dbReference>
<dbReference type="RefSeq" id="WP_203570460.1">
    <property type="nucleotide sequence ID" value="NZ_WOFE01000002.1"/>
</dbReference>
<accession>A0ABS2CAG7</accession>
<keyword evidence="3" id="KW-1185">Reference proteome</keyword>
<evidence type="ECO:0000259" key="1">
    <source>
        <dbReference type="PROSITE" id="PS51725"/>
    </source>
</evidence>
<dbReference type="InterPro" id="IPR011008">
    <property type="entry name" value="Dimeric_a/b-barrel"/>
</dbReference>
<dbReference type="Gene3D" id="3.30.70.100">
    <property type="match status" value="1"/>
</dbReference>